<protein>
    <recommendedName>
        <fullName evidence="1">HTH araC/xylS-type domain-containing protein</fullName>
    </recommendedName>
</protein>
<dbReference type="Gene3D" id="1.10.10.60">
    <property type="entry name" value="Homeodomain-like"/>
    <property type="match status" value="1"/>
</dbReference>
<reference evidence="2 3" key="1">
    <citation type="submission" date="2019-07" db="EMBL/GenBank/DDBJ databases">
        <title>Whole genome shotgun sequence of Kocuria flava NBRC 107626.</title>
        <authorList>
            <person name="Hosoyama A."/>
            <person name="Uohara A."/>
            <person name="Ohji S."/>
            <person name="Ichikawa N."/>
        </authorList>
    </citation>
    <scope>NUCLEOTIDE SEQUENCE [LARGE SCALE GENOMIC DNA]</scope>
    <source>
        <strain evidence="2 3">NBRC 107626</strain>
    </source>
</reference>
<evidence type="ECO:0000313" key="2">
    <source>
        <dbReference type="EMBL" id="GEO91732.1"/>
    </source>
</evidence>
<accession>A0ABQ0X266</accession>
<feature type="domain" description="HTH araC/xylS-type" evidence="1">
    <location>
        <begin position="23"/>
        <end position="57"/>
    </location>
</feature>
<evidence type="ECO:0000313" key="3">
    <source>
        <dbReference type="Proteomes" id="UP000321155"/>
    </source>
</evidence>
<sequence>MSHGLAIRTARDCCLGVLPPTSTVAGIAARWGFAHPGRFAAVYRERYGHGPAESLYF</sequence>
<proteinExistence type="predicted"/>
<gene>
    <name evidence="2" type="ORF">KFL01_10380</name>
</gene>
<name>A0ABQ0X266_9MICC</name>
<dbReference type="PROSITE" id="PS01124">
    <property type="entry name" value="HTH_ARAC_FAMILY_2"/>
    <property type="match status" value="1"/>
</dbReference>
<dbReference type="Proteomes" id="UP000321155">
    <property type="component" value="Unassembled WGS sequence"/>
</dbReference>
<dbReference type="InterPro" id="IPR018060">
    <property type="entry name" value="HTH_AraC"/>
</dbReference>
<keyword evidence="3" id="KW-1185">Reference proteome</keyword>
<dbReference type="EMBL" id="BJZR01000019">
    <property type="protein sequence ID" value="GEO91732.1"/>
    <property type="molecule type" value="Genomic_DNA"/>
</dbReference>
<evidence type="ECO:0000259" key="1">
    <source>
        <dbReference type="PROSITE" id="PS01124"/>
    </source>
</evidence>
<comment type="caution">
    <text evidence="2">The sequence shown here is derived from an EMBL/GenBank/DDBJ whole genome shotgun (WGS) entry which is preliminary data.</text>
</comment>
<organism evidence="2 3">
    <name type="scientific">Kocuria flava</name>
    <dbReference type="NCBI Taxonomy" id="446860"/>
    <lineage>
        <taxon>Bacteria</taxon>
        <taxon>Bacillati</taxon>
        <taxon>Actinomycetota</taxon>
        <taxon>Actinomycetes</taxon>
        <taxon>Micrococcales</taxon>
        <taxon>Micrococcaceae</taxon>
        <taxon>Kocuria</taxon>
    </lineage>
</organism>